<dbReference type="Pfam" id="PF05635">
    <property type="entry name" value="23S_rRNA_IVP"/>
    <property type="match status" value="1"/>
</dbReference>
<evidence type="ECO:0000313" key="1">
    <source>
        <dbReference type="EMBL" id="SFP69227.1"/>
    </source>
</evidence>
<proteinExistence type="predicted"/>
<dbReference type="RefSeq" id="WP_245751200.1">
    <property type="nucleotide sequence ID" value="NZ_FOXQ01000001.1"/>
</dbReference>
<dbReference type="SUPFAM" id="SSF158446">
    <property type="entry name" value="IVS-encoded protein-like"/>
    <property type="match status" value="1"/>
</dbReference>
<dbReference type="PANTHER" id="PTHR38471">
    <property type="entry name" value="FOUR HELIX BUNDLE PROTEIN"/>
    <property type="match status" value="1"/>
</dbReference>
<dbReference type="EMBL" id="FOXQ01000001">
    <property type="protein sequence ID" value="SFP69227.1"/>
    <property type="molecule type" value="Genomic_DNA"/>
</dbReference>
<sequence>MRNDKDNIIVNKTINFSLAIINYCEVLEQKQKFVIAKQFLRSATSIGANVFEAQNAESKADFIHKMKIAARKPAKLILADLM</sequence>
<reference evidence="1 2" key="1">
    <citation type="submission" date="2016-10" db="EMBL/GenBank/DDBJ databases">
        <authorList>
            <person name="de Groot N.N."/>
        </authorList>
    </citation>
    <scope>NUCLEOTIDE SEQUENCE [LARGE SCALE GENOMIC DNA]</scope>
    <source>
        <strain evidence="1 2">DSM 28286</strain>
    </source>
</reference>
<organism evidence="1 2">
    <name type="scientific">Parafilimonas terrae</name>
    <dbReference type="NCBI Taxonomy" id="1465490"/>
    <lineage>
        <taxon>Bacteria</taxon>
        <taxon>Pseudomonadati</taxon>
        <taxon>Bacteroidota</taxon>
        <taxon>Chitinophagia</taxon>
        <taxon>Chitinophagales</taxon>
        <taxon>Chitinophagaceae</taxon>
        <taxon>Parafilimonas</taxon>
    </lineage>
</organism>
<accession>A0A1I5SFF9</accession>
<gene>
    <name evidence="1" type="ORF">SAMN05444277_101730</name>
</gene>
<keyword evidence="2" id="KW-1185">Reference proteome</keyword>
<dbReference type="PANTHER" id="PTHR38471:SF2">
    <property type="entry name" value="FOUR HELIX BUNDLE PROTEIN"/>
    <property type="match status" value="1"/>
</dbReference>
<dbReference type="AlphaFoldDB" id="A0A1I5SFF9"/>
<evidence type="ECO:0000313" key="2">
    <source>
        <dbReference type="Proteomes" id="UP000199031"/>
    </source>
</evidence>
<name>A0A1I5SFF9_9BACT</name>
<dbReference type="NCBIfam" id="TIGR02436">
    <property type="entry name" value="four helix bundle protein"/>
    <property type="match status" value="1"/>
</dbReference>
<dbReference type="InterPro" id="IPR036583">
    <property type="entry name" value="23S_rRNA_IVS_sf"/>
</dbReference>
<dbReference type="Proteomes" id="UP000199031">
    <property type="component" value="Unassembled WGS sequence"/>
</dbReference>
<dbReference type="Gene3D" id="1.20.1440.60">
    <property type="entry name" value="23S rRNA-intervening sequence"/>
    <property type="match status" value="1"/>
</dbReference>
<protein>
    <submittedName>
        <fullName evidence="1">Four helix bundle protein</fullName>
    </submittedName>
</protein>
<dbReference type="InterPro" id="IPR012657">
    <property type="entry name" value="23S_rRNA-intervening_sequence"/>
</dbReference>
<dbReference type="STRING" id="1465490.SAMN05444277_101730"/>